<dbReference type="RefSeq" id="XP_041221522.1">
    <property type="nucleotide sequence ID" value="XM_041367771.1"/>
</dbReference>
<dbReference type="GeneID" id="64662069"/>
<name>A0AAD4HH18_9AGAM</name>
<dbReference type="Proteomes" id="UP001195769">
    <property type="component" value="Unassembled WGS sequence"/>
</dbReference>
<accession>A0AAD4HH18</accession>
<reference evidence="1" key="1">
    <citation type="journal article" date="2020" name="New Phytol.">
        <title>Comparative genomics reveals dynamic genome evolution in host specialist ectomycorrhizal fungi.</title>
        <authorList>
            <person name="Lofgren L.A."/>
            <person name="Nguyen N.H."/>
            <person name="Vilgalys R."/>
            <person name="Ruytinx J."/>
            <person name="Liao H.L."/>
            <person name="Branco S."/>
            <person name="Kuo A."/>
            <person name="LaButti K."/>
            <person name="Lipzen A."/>
            <person name="Andreopoulos W."/>
            <person name="Pangilinan J."/>
            <person name="Riley R."/>
            <person name="Hundley H."/>
            <person name="Na H."/>
            <person name="Barry K."/>
            <person name="Grigoriev I.V."/>
            <person name="Stajich J.E."/>
            <person name="Kennedy P.G."/>
        </authorList>
    </citation>
    <scope>NUCLEOTIDE SEQUENCE</scope>
    <source>
        <strain evidence="1">FC203</strain>
    </source>
</reference>
<evidence type="ECO:0000313" key="1">
    <source>
        <dbReference type="EMBL" id="KAG1895946.1"/>
    </source>
</evidence>
<organism evidence="1 2">
    <name type="scientific">Suillus fuscotomentosus</name>
    <dbReference type="NCBI Taxonomy" id="1912939"/>
    <lineage>
        <taxon>Eukaryota</taxon>
        <taxon>Fungi</taxon>
        <taxon>Dikarya</taxon>
        <taxon>Basidiomycota</taxon>
        <taxon>Agaricomycotina</taxon>
        <taxon>Agaricomycetes</taxon>
        <taxon>Agaricomycetidae</taxon>
        <taxon>Boletales</taxon>
        <taxon>Suillineae</taxon>
        <taxon>Suillaceae</taxon>
        <taxon>Suillus</taxon>
    </lineage>
</organism>
<gene>
    <name evidence="1" type="ORF">F5891DRAFT_1193559</name>
</gene>
<proteinExistence type="predicted"/>
<dbReference type="EMBL" id="JABBWK010000060">
    <property type="protein sequence ID" value="KAG1895946.1"/>
    <property type="molecule type" value="Genomic_DNA"/>
</dbReference>
<sequence>MNPYNTRKGVFHVYQLFPPLHIAAPAVTYRKHLIEKITKDGDGLAFMHIYSFDQNGQVEIKAKFQNVFIMCNLIHFVWQGLHQDFLGETEEQQIKNLKFMWALFDAVTFCSLDKQFEVQVKVDSFGRMGSNHKFLYILSVMNNLSGDERVQFHNFLHSFDCTSNTG</sequence>
<dbReference type="AlphaFoldDB" id="A0AAD4HH18"/>
<protein>
    <submittedName>
        <fullName evidence="1">Uncharacterized protein</fullName>
    </submittedName>
</protein>
<keyword evidence="2" id="KW-1185">Reference proteome</keyword>
<comment type="caution">
    <text evidence="1">The sequence shown here is derived from an EMBL/GenBank/DDBJ whole genome shotgun (WGS) entry which is preliminary data.</text>
</comment>
<evidence type="ECO:0000313" key="2">
    <source>
        <dbReference type="Proteomes" id="UP001195769"/>
    </source>
</evidence>